<keyword evidence="1" id="KW-0597">Phosphoprotein</keyword>
<feature type="modified residue" description="4-aspartylphosphate" evidence="1">
    <location>
        <position position="68"/>
    </location>
</feature>
<sequence length="146" mass="16800">MISTVDKATRVYVIDDEPLDNIIFKMLLKRVNSKIQVDAINDGRNAINKLIQMCKTKPEGLPDYIFLDLNMPGMNGWDFLAEFKRFGINQYKKIHINILSSSVYWEDINKSLSNPLVEHFFNKPINLENMKSIFRADGFAGNLSIV</sequence>
<keyword evidence="4" id="KW-1185">Reference proteome</keyword>
<comment type="caution">
    <text evidence="3">The sequence shown here is derived from an EMBL/GenBank/DDBJ whole genome shotgun (WGS) entry which is preliminary data.</text>
</comment>
<evidence type="ECO:0000313" key="3">
    <source>
        <dbReference type="EMBL" id="GAA4326003.1"/>
    </source>
</evidence>
<dbReference type="PANTHER" id="PTHR44520:SF2">
    <property type="entry name" value="RESPONSE REGULATOR RCP1"/>
    <property type="match status" value="1"/>
</dbReference>
<dbReference type="RefSeq" id="WP_345211783.1">
    <property type="nucleotide sequence ID" value="NZ_BAABFT010000007.1"/>
</dbReference>
<dbReference type="InterPro" id="IPR001789">
    <property type="entry name" value="Sig_transdc_resp-reg_receiver"/>
</dbReference>
<dbReference type="InterPro" id="IPR011006">
    <property type="entry name" value="CheY-like_superfamily"/>
</dbReference>
<gene>
    <name evidence="3" type="ORF">GCM10023149_28580</name>
</gene>
<dbReference type="InterPro" id="IPR052893">
    <property type="entry name" value="TCS_response_regulator"/>
</dbReference>
<dbReference type="Pfam" id="PF00072">
    <property type="entry name" value="Response_reg"/>
    <property type="match status" value="1"/>
</dbReference>
<dbReference type="PANTHER" id="PTHR44520">
    <property type="entry name" value="RESPONSE REGULATOR RCP1-RELATED"/>
    <property type="match status" value="1"/>
</dbReference>
<organism evidence="3 4">
    <name type="scientific">Mucilaginibacter gynuensis</name>
    <dbReference type="NCBI Taxonomy" id="1302236"/>
    <lineage>
        <taxon>Bacteria</taxon>
        <taxon>Pseudomonadati</taxon>
        <taxon>Bacteroidota</taxon>
        <taxon>Sphingobacteriia</taxon>
        <taxon>Sphingobacteriales</taxon>
        <taxon>Sphingobacteriaceae</taxon>
        <taxon>Mucilaginibacter</taxon>
    </lineage>
</organism>
<accession>A0ABP8GKI4</accession>
<dbReference type="EMBL" id="BAABFT010000007">
    <property type="protein sequence ID" value="GAA4326003.1"/>
    <property type="molecule type" value="Genomic_DNA"/>
</dbReference>
<dbReference type="SMART" id="SM00448">
    <property type="entry name" value="REC"/>
    <property type="match status" value="1"/>
</dbReference>
<evidence type="ECO:0000313" key="4">
    <source>
        <dbReference type="Proteomes" id="UP001500582"/>
    </source>
</evidence>
<protein>
    <submittedName>
        <fullName evidence="3">Response regulator</fullName>
    </submittedName>
</protein>
<dbReference type="PROSITE" id="PS50110">
    <property type="entry name" value="RESPONSE_REGULATORY"/>
    <property type="match status" value="1"/>
</dbReference>
<evidence type="ECO:0000259" key="2">
    <source>
        <dbReference type="PROSITE" id="PS50110"/>
    </source>
</evidence>
<dbReference type="SUPFAM" id="SSF52172">
    <property type="entry name" value="CheY-like"/>
    <property type="match status" value="1"/>
</dbReference>
<name>A0ABP8GKI4_9SPHI</name>
<evidence type="ECO:0000256" key="1">
    <source>
        <dbReference type="PROSITE-ProRule" id="PRU00169"/>
    </source>
</evidence>
<reference evidence="4" key="1">
    <citation type="journal article" date="2019" name="Int. J. Syst. Evol. Microbiol.">
        <title>The Global Catalogue of Microorganisms (GCM) 10K type strain sequencing project: providing services to taxonomists for standard genome sequencing and annotation.</title>
        <authorList>
            <consortium name="The Broad Institute Genomics Platform"/>
            <consortium name="The Broad Institute Genome Sequencing Center for Infectious Disease"/>
            <person name="Wu L."/>
            <person name="Ma J."/>
        </authorList>
    </citation>
    <scope>NUCLEOTIDE SEQUENCE [LARGE SCALE GENOMIC DNA]</scope>
    <source>
        <strain evidence="4">JCM 17705</strain>
    </source>
</reference>
<dbReference type="Gene3D" id="3.40.50.2300">
    <property type="match status" value="1"/>
</dbReference>
<proteinExistence type="predicted"/>
<feature type="domain" description="Response regulatory" evidence="2">
    <location>
        <begin position="10"/>
        <end position="138"/>
    </location>
</feature>
<dbReference type="Proteomes" id="UP001500582">
    <property type="component" value="Unassembled WGS sequence"/>
</dbReference>